<dbReference type="Proteomes" id="UP001295740">
    <property type="component" value="Unassembled WGS sequence"/>
</dbReference>
<dbReference type="PROSITE" id="PS50097">
    <property type="entry name" value="BTB"/>
    <property type="match status" value="1"/>
</dbReference>
<dbReference type="PANTHER" id="PTHR47843:SF5">
    <property type="entry name" value="BTB_POZ DOMAIN PROTEIN"/>
    <property type="match status" value="1"/>
</dbReference>
<dbReference type="Gene3D" id="3.30.710.10">
    <property type="entry name" value="Potassium Channel Kv1.1, Chain A"/>
    <property type="match status" value="1"/>
</dbReference>
<evidence type="ECO:0000259" key="1">
    <source>
        <dbReference type="PROSITE" id="PS50097"/>
    </source>
</evidence>
<protein>
    <submittedName>
        <fullName evidence="2">Uu.00g069760.m01.CDS01</fullName>
    </submittedName>
</protein>
<dbReference type="Pfam" id="PF00651">
    <property type="entry name" value="BTB"/>
    <property type="match status" value="1"/>
</dbReference>
<comment type="caution">
    <text evidence="2">The sequence shown here is derived from an EMBL/GenBank/DDBJ whole genome shotgun (WGS) entry which is preliminary data.</text>
</comment>
<evidence type="ECO:0000313" key="3">
    <source>
        <dbReference type="Proteomes" id="UP001295740"/>
    </source>
</evidence>
<gene>
    <name evidence="2" type="ORF">KHLLAP_LOCUS11819</name>
</gene>
<dbReference type="CDD" id="cd18186">
    <property type="entry name" value="BTB_POZ_ZBTB_KLHL-like"/>
    <property type="match status" value="1"/>
</dbReference>
<accession>A0AAI8VNZ0</accession>
<dbReference type="InterPro" id="IPR011333">
    <property type="entry name" value="SKP1/BTB/POZ_sf"/>
</dbReference>
<dbReference type="AlphaFoldDB" id="A0AAI8VNZ0"/>
<dbReference type="InterPro" id="IPR000210">
    <property type="entry name" value="BTB/POZ_dom"/>
</dbReference>
<dbReference type="SMART" id="SM00225">
    <property type="entry name" value="BTB"/>
    <property type="match status" value="1"/>
</dbReference>
<organism evidence="2 3">
    <name type="scientific">Anthostomella pinea</name>
    <dbReference type="NCBI Taxonomy" id="933095"/>
    <lineage>
        <taxon>Eukaryota</taxon>
        <taxon>Fungi</taxon>
        <taxon>Dikarya</taxon>
        <taxon>Ascomycota</taxon>
        <taxon>Pezizomycotina</taxon>
        <taxon>Sordariomycetes</taxon>
        <taxon>Xylariomycetidae</taxon>
        <taxon>Xylariales</taxon>
        <taxon>Xylariaceae</taxon>
        <taxon>Anthostomella</taxon>
    </lineage>
</organism>
<evidence type="ECO:0000313" key="2">
    <source>
        <dbReference type="EMBL" id="CAJ2511351.1"/>
    </source>
</evidence>
<name>A0AAI8VNZ0_9PEZI</name>
<keyword evidence="3" id="KW-1185">Reference proteome</keyword>
<dbReference type="EMBL" id="CAUWAG010000018">
    <property type="protein sequence ID" value="CAJ2511351.1"/>
    <property type="molecule type" value="Genomic_DNA"/>
</dbReference>
<reference evidence="2" key="1">
    <citation type="submission" date="2023-10" db="EMBL/GenBank/DDBJ databases">
        <authorList>
            <person name="Hackl T."/>
        </authorList>
    </citation>
    <scope>NUCLEOTIDE SEQUENCE</scope>
</reference>
<dbReference type="SUPFAM" id="SSF54695">
    <property type="entry name" value="POZ domain"/>
    <property type="match status" value="1"/>
</dbReference>
<proteinExistence type="predicted"/>
<sequence>MVEEPPPGDLLFTTGTFFDSTLTCNEKTWKLHKAILCQKSSYFHKMLTENSDEANTGSLHVEDQEPYIVDEVLYAMYTGELQPRGRMLHDGHRIKILVKVVKCAHYFGCPMAKHKAIRQIESSLQLIAVDWCAGSYGHCSEIIDLAKTAYRYNDTTAHPSLQEVFLNFMTASNYKAYSYPRFRELLASSPKLAQDLLLQMLPTNQNNNCSVVLVGLSKGTCANCEADESMDLMDTWFEKSDEESTTEMAIRGYCAGCWKENHRPSVDLDEE</sequence>
<feature type="domain" description="BTB" evidence="1">
    <location>
        <begin position="18"/>
        <end position="85"/>
    </location>
</feature>
<dbReference type="PANTHER" id="PTHR47843">
    <property type="entry name" value="BTB DOMAIN-CONTAINING PROTEIN-RELATED"/>
    <property type="match status" value="1"/>
</dbReference>